<dbReference type="InterPro" id="IPR034660">
    <property type="entry name" value="DinB/YfiT-like"/>
</dbReference>
<sequence length="162" mass="18405">MEDTQTKTTLGMPLIGLFQMQTEFFTNAIDGISTEHAQSRISQNTNHLTWLTGHLVSCRYMLAGMLGLKLTEPYPELFGNLNGLSENADYPSLEELKLDWPLVSEKLITKLGEMKDHELTADSPMGGRLIDIVEFFAYHEAYHIGQMGFLRKYFGYNALKHN</sequence>
<gene>
    <name evidence="1" type="ORF">SAMN04488029_2821</name>
</gene>
<dbReference type="SUPFAM" id="SSF109854">
    <property type="entry name" value="DinB/YfiT-like putative metalloenzymes"/>
    <property type="match status" value="1"/>
</dbReference>
<evidence type="ECO:0000313" key="1">
    <source>
        <dbReference type="EMBL" id="SMD36306.1"/>
    </source>
</evidence>
<keyword evidence="2" id="KW-1185">Reference proteome</keyword>
<dbReference type="RefSeq" id="WP_176214789.1">
    <property type="nucleotide sequence ID" value="NZ_FWYF01000003.1"/>
</dbReference>
<proteinExistence type="predicted"/>
<evidence type="ECO:0000313" key="2">
    <source>
        <dbReference type="Proteomes" id="UP000192472"/>
    </source>
</evidence>
<dbReference type="EMBL" id="FWYF01000003">
    <property type="protein sequence ID" value="SMD36306.1"/>
    <property type="molecule type" value="Genomic_DNA"/>
</dbReference>
<reference evidence="1 2" key="1">
    <citation type="submission" date="2017-04" db="EMBL/GenBank/DDBJ databases">
        <authorList>
            <person name="Afonso C.L."/>
            <person name="Miller P.J."/>
            <person name="Scott M.A."/>
            <person name="Spackman E."/>
            <person name="Goraichik I."/>
            <person name="Dimitrov K.M."/>
            <person name="Suarez D.L."/>
            <person name="Swayne D.E."/>
        </authorList>
    </citation>
    <scope>NUCLEOTIDE SEQUENCE [LARGE SCALE GENOMIC DNA]</scope>
    <source>
        <strain evidence="1 2">DSM 26133</strain>
    </source>
</reference>
<protein>
    <submittedName>
        <fullName evidence="1">DinB superfamily protein</fullName>
    </submittedName>
</protein>
<organism evidence="1 2">
    <name type="scientific">Reichenbachiella faecimaris</name>
    <dbReference type="NCBI Taxonomy" id="692418"/>
    <lineage>
        <taxon>Bacteria</taxon>
        <taxon>Pseudomonadati</taxon>
        <taxon>Bacteroidota</taxon>
        <taxon>Cytophagia</taxon>
        <taxon>Cytophagales</taxon>
        <taxon>Reichenbachiellaceae</taxon>
        <taxon>Reichenbachiella</taxon>
    </lineage>
</organism>
<dbReference type="AlphaFoldDB" id="A0A1W2GJ57"/>
<name>A0A1W2GJ57_REIFA</name>
<accession>A0A1W2GJ57</accession>
<dbReference type="STRING" id="692418.SAMN04488029_2821"/>
<dbReference type="Proteomes" id="UP000192472">
    <property type="component" value="Unassembled WGS sequence"/>
</dbReference>
<dbReference type="Gene3D" id="1.20.120.450">
    <property type="entry name" value="dinb family like domain"/>
    <property type="match status" value="1"/>
</dbReference>